<evidence type="ECO:0000313" key="3">
    <source>
        <dbReference type="EMBL" id="APU46363.1"/>
    </source>
</evidence>
<organism evidence="2 5">
    <name type="scientific">Limosilactobacillus fermentum</name>
    <name type="common">Lactobacillus fermentum</name>
    <dbReference type="NCBI Taxonomy" id="1613"/>
    <lineage>
        <taxon>Bacteria</taxon>
        <taxon>Bacillati</taxon>
        <taxon>Bacillota</taxon>
        <taxon>Bacilli</taxon>
        <taxon>Lactobacillales</taxon>
        <taxon>Lactobacillaceae</taxon>
        <taxon>Limosilactobacillus</taxon>
    </lineage>
</organism>
<gene>
    <name evidence="3" type="ORF">BUW47_08025</name>
    <name evidence="4" type="ORF">C1Y38_03280</name>
    <name evidence="2" type="ORF">LACFE_CDS0419</name>
</gene>
<dbReference type="EMBL" id="CP017151">
    <property type="protein sequence ID" value="AOR73891.1"/>
    <property type="molecule type" value="Genomic_DNA"/>
</dbReference>
<dbReference type="AlphaFoldDB" id="A0A0F4HDC9"/>
<protein>
    <submittedName>
        <fullName evidence="2">Uncharacterized protein</fullName>
    </submittedName>
</protein>
<evidence type="ECO:0000313" key="4">
    <source>
        <dbReference type="EMBL" id="PNV58395.1"/>
    </source>
</evidence>
<keyword evidence="1" id="KW-1133">Transmembrane helix</keyword>
<evidence type="ECO:0000256" key="1">
    <source>
        <dbReference type="SAM" id="Phobius"/>
    </source>
</evidence>
<feature type="transmembrane region" description="Helical" evidence="1">
    <location>
        <begin position="58"/>
        <end position="78"/>
    </location>
</feature>
<sequence length="232" mass="25980">MEKLNKQYLKQLSHYSWLTLIAIISILGVSAVFYLLAILFSGHIEVEAGSISIDGGNLVSMLAFLSDMMVLVLVFFSICTPYQIFKEAIANGVSRWTNWLAHHLMVITVLVVAWLMNALIELLQSGTVTWSQQWAIIISMLIGVTTAGALGNLYGLMSMRWKIILTIALLASFFVLCWLAVRLVLLVTPERAVMMIQSINHPIVWNGLGLIWVALMVGIDYLCALHMQLRRD</sequence>
<feature type="transmembrane region" description="Helical" evidence="1">
    <location>
        <begin position="163"/>
        <end position="183"/>
    </location>
</feature>
<dbReference type="RefSeq" id="WP_004563052.1">
    <property type="nucleotide sequence ID" value="NZ_AP024320.1"/>
</dbReference>
<reference evidence="2 5" key="1">
    <citation type="submission" date="2016-09" db="EMBL/GenBank/DDBJ databases">
        <title>Genome Sequence of the Lactobacillus fermentum strain NCC2970 (CNCM I-5068).</title>
        <authorList>
            <person name="Barretto C."/>
            <person name="Ngom-Bru C."/>
            <person name="Genevaz A."/>
            <person name="Fournier C."/>
            <person name="Moine D."/>
            <person name="Kassam M."/>
            <person name="Iltis A."/>
            <person name="Sagory-Zalkind P."/>
            <person name="Faucherand G."/>
            <person name="Descombes P."/>
            <person name="Duboux S."/>
        </authorList>
    </citation>
    <scope>NUCLEOTIDE SEQUENCE [LARGE SCALE GENOMIC DNA]</scope>
    <source>
        <strain evidence="2 5">NCC2970</strain>
    </source>
</reference>
<dbReference type="EMBL" id="CP019030">
    <property type="protein sequence ID" value="APU46363.1"/>
    <property type="molecule type" value="Genomic_DNA"/>
</dbReference>
<evidence type="ECO:0000313" key="2">
    <source>
        <dbReference type="EMBL" id="AOR73891.1"/>
    </source>
</evidence>
<evidence type="ECO:0000313" key="5">
    <source>
        <dbReference type="Proteomes" id="UP000094714"/>
    </source>
</evidence>
<dbReference type="GeneID" id="83716245"/>
<dbReference type="OrthoDB" id="2249484at2"/>
<dbReference type="Proteomes" id="UP000185427">
    <property type="component" value="Chromosome"/>
</dbReference>
<reference evidence="4 7" key="3">
    <citation type="submission" date="2018-01" db="EMBL/GenBank/DDBJ databases">
        <title>Draft genome sequence of the feruloyl esterase-producing strain Lactobacillus fermentum CRL 1446, isolated from artisanal goat milk cheese.</title>
        <authorList>
            <person name="Abeijon Mukdsi M.C."/>
            <person name="Saavedra L."/>
            <person name="Gauffin Cano M.P."/>
            <person name="Hebert E.M."/>
            <person name="Medina R.B."/>
        </authorList>
    </citation>
    <scope>NUCLEOTIDE SEQUENCE [LARGE SCALE GENOMIC DNA]</scope>
    <source>
        <strain evidence="4 7">CRL 1446</strain>
    </source>
</reference>
<reference evidence="3 6" key="2">
    <citation type="submission" date="2016-12" db="EMBL/GenBank/DDBJ databases">
        <title>Complete Genome Sequence of Lactobacillus fermentum Strain SNUV175, a Probiotic for Treatment of Bacterial Vaginosis.</title>
        <authorList>
            <person name="Lee S."/>
            <person name="You H.J."/>
            <person name="Kwon B."/>
            <person name="Ko G."/>
        </authorList>
    </citation>
    <scope>NUCLEOTIDE SEQUENCE [LARGE SCALE GENOMIC DNA]</scope>
    <source>
        <strain evidence="3 6">SNUV175</strain>
    </source>
</reference>
<keyword evidence="1" id="KW-0472">Membrane</keyword>
<evidence type="ECO:0000313" key="6">
    <source>
        <dbReference type="Proteomes" id="UP000185427"/>
    </source>
</evidence>
<feature type="transmembrane region" description="Helical" evidence="1">
    <location>
        <begin position="12"/>
        <end position="38"/>
    </location>
</feature>
<evidence type="ECO:0000313" key="7">
    <source>
        <dbReference type="Proteomes" id="UP000236514"/>
    </source>
</evidence>
<dbReference type="EMBL" id="POTQ01000004">
    <property type="protein sequence ID" value="PNV58395.1"/>
    <property type="molecule type" value="Genomic_DNA"/>
</dbReference>
<feature type="transmembrane region" description="Helical" evidence="1">
    <location>
        <begin position="132"/>
        <end position="156"/>
    </location>
</feature>
<keyword evidence="1" id="KW-0812">Transmembrane</keyword>
<feature type="transmembrane region" description="Helical" evidence="1">
    <location>
        <begin position="203"/>
        <end position="223"/>
    </location>
</feature>
<feature type="transmembrane region" description="Helical" evidence="1">
    <location>
        <begin position="99"/>
        <end position="120"/>
    </location>
</feature>
<accession>A0A0F4HDC9</accession>
<dbReference type="Proteomes" id="UP000236514">
    <property type="component" value="Unassembled WGS sequence"/>
</dbReference>
<dbReference type="Proteomes" id="UP000094714">
    <property type="component" value="Chromosome"/>
</dbReference>
<dbReference type="PATRIC" id="fig|1613.112.peg.441"/>
<name>A0A0F4HDC9_LIMFE</name>
<proteinExistence type="predicted"/>